<dbReference type="Proteomes" id="UP000593562">
    <property type="component" value="Unassembled WGS sequence"/>
</dbReference>
<dbReference type="EMBL" id="JAAARO010000014">
    <property type="protein sequence ID" value="KAF5736647.1"/>
    <property type="molecule type" value="Genomic_DNA"/>
</dbReference>
<keyword evidence="2" id="KW-1185">Reference proteome</keyword>
<comment type="caution">
    <text evidence="1">The sequence shown here is derived from an EMBL/GenBank/DDBJ whole genome shotgun (WGS) entry which is preliminary data.</text>
</comment>
<name>A0A7J7CRB8_TRIWF</name>
<gene>
    <name evidence="1" type="ORF">HS088_TW14G00794</name>
</gene>
<accession>A0A7J7CRB8</accession>
<dbReference type="AlphaFoldDB" id="A0A7J7CRB8"/>
<sequence length="292" mass="34343">MNIMNQTQTNHTTCKRRSLTHKPKSQLFIINVNRNPTNNIQKSGFNHKLRCWKLRNFSYKNEGLRDQKFEMQAIKKKNAARKAMNVRKKVSLRERKQSFVHDCPEGQIQEIDSVGEEARIQYGCHYVEADRGKGTFVGLPSSPWNRWLSLLRRRVVRVTKFGRAGPFGTSFQDYKEAARLETRSCRLRKKSRFCTKVAIDVKRYHVVNINSPDYQELHLTFDDRGISMAFKVENISTYRELYERHVVKVLREVGVGNRRGQAKAASLWKQMTNWFHWLVEFQICIGAFTLLR</sequence>
<reference evidence="1 2" key="1">
    <citation type="journal article" date="2020" name="Nat. Commun.">
        <title>Genome of Tripterygium wilfordii and identification of cytochrome P450 involved in triptolide biosynthesis.</title>
        <authorList>
            <person name="Tu L."/>
            <person name="Su P."/>
            <person name="Zhang Z."/>
            <person name="Gao L."/>
            <person name="Wang J."/>
            <person name="Hu T."/>
            <person name="Zhou J."/>
            <person name="Zhang Y."/>
            <person name="Zhao Y."/>
            <person name="Liu Y."/>
            <person name="Song Y."/>
            <person name="Tong Y."/>
            <person name="Lu Y."/>
            <person name="Yang J."/>
            <person name="Xu C."/>
            <person name="Jia M."/>
            <person name="Peters R.J."/>
            <person name="Huang L."/>
            <person name="Gao W."/>
        </authorList>
    </citation>
    <scope>NUCLEOTIDE SEQUENCE [LARGE SCALE GENOMIC DNA]</scope>
    <source>
        <strain evidence="2">cv. XIE 37</strain>
        <tissue evidence="1">Leaf</tissue>
    </source>
</reference>
<dbReference type="InParanoid" id="A0A7J7CRB8"/>
<proteinExistence type="predicted"/>
<evidence type="ECO:0000313" key="1">
    <source>
        <dbReference type="EMBL" id="KAF5736647.1"/>
    </source>
</evidence>
<protein>
    <submittedName>
        <fullName evidence="1">Uncharacterized protein</fullName>
    </submittedName>
</protein>
<organism evidence="1 2">
    <name type="scientific">Tripterygium wilfordii</name>
    <name type="common">Thunder God vine</name>
    <dbReference type="NCBI Taxonomy" id="458696"/>
    <lineage>
        <taxon>Eukaryota</taxon>
        <taxon>Viridiplantae</taxon>
        <taxon>Streptophyta</taxon>
        <taxon>Embryophyta</taxon>
        <taxon>Tracheophyta</taxon>
        <taxon>Spermatophyta</taxon>
        <taxon>Magnoliopsida</taxon>
        <taxon>eudicotyledons</taxon>
        <taxon>Gunneridae</taxon>
        <taxon>Pentapetalae</taxon>
        <taxon>rosids</taxon>
        <taxon>fabids</taxon>
        <taxon>Celastrales</taxon>
        <taxon>Celastraceae</taxon>
        <taxon>Tripterygium</taxon>
    </lineage>
</organism>
<evidence type="ECO:0000313" key="2">
    <source>
        <dbReference type="Proteomes" id="UP000593562"/>
    </source>
</evidence>